<name>A0A1Z5SYI8_HORWE</name>
<keyword evidence="3" id="KW-1185">Reference proteome</keyword>
<reference evidence="2 3" key="1">
    <citation type="submission" date="2017-01" db="EMBL/GenBank/DDBJ databases">
        <title>The recent genome duplication of the halophilic yeast Hortaea werneckii: insights from long-read sequencing.</title>
        <authorList>
            <person name="Sinha S."/>
            <person name="Flibotte S."/>
            <person name="Neira M."/>
            <person name="Lenassi M."/>
            <person name="Gostincar C."/>
            <person name="Stajich J.E."/>
            <person name="Nislow C.E."/>
        </authorList>
    </citation>
    <scope>NUCLEOTIDE SEQUENCE [LARGE SCALE GENOMIC DNA]</scope>
    <source>
        <strain evidence="2 3">EXF-2000</strain>
    </source>
</reference>
<dbReference type="CDD" id="cd02440">
    <property type="entry name" value="AdoMet_MTases"/>
    <property type="match status" value="1"/>
</dbReference>
<protein>
    <recommendedName>
        <fullName evidence="1">Methyltransferase domain-containing protein</fullName>
    </recommendedName>
</protein>
<dbReference type="STRING" id="1157616.A0A1Z5SYI8"/>
<dbReference type="Pfam" id="PF13847">
    <property type="entry name" value="Methyltransf_31"/>
    <property type="match status" value="1"/>
</dbReference>
<dbReference type="InterPro" id="IPR025714">
    <property type="entry name" value="Methyltranfer_dom"/>
</dbReference>
<dbReference type="AlphaFoldDB" id="A0A1Z5SYI8"/>
<dbReference type="Gene3D" id="3.40.50.150">
    <property type="entry name" value="Vaccinia Virus protein VP39"/>
    <property type="match status" value="1"/>
</dbReference>
<dbReference type="EMBL" id="MUNK01000188">
    <property type="protein sequence ID" value="OTA26423.1"/>
    <property type="molecule type" value="Genomic_DNA"/>
</dbReference>
<sequence length="314" mass="34365">MESASSDESGLSSPIIDRLVSSYLHSPKARSNIVLPQFIHRMALAQTWQILPGSRILDIGCGQGESSLVLAELLGPGGHVTGIDTASHDYGSPFNIGDAQSYIKKSIYGQRIDFLQTDAARLLSTGEEDARQPAFVQPFDGAILSHSLWYFEDSESISSLFHVLSNASIRRVHVADYSYEASLPEQVPHVLASRAQALVHAFRQPRPTRKDEPNVRAAPHPAKVIEIASAEGFTLVKEDRITPGPGLRDGHWESSYVQMAAFRDSIVQEGLDAESVAEVLALVEQVEQAHSQMVTEGCNIARTMDVWCATFELV</sequence>
<evidence type="ECO:0000313" key="2">
    <source>
        <dbReference type="EMBL" id="OTA26423.1"/>
    </source>
</evidence>
<dbReference type="Proteomes" id="UP000194280">
    <property type="component" value="Unassembled WGS sequence"/>
</dbReference>
<accession>A0A1Z5SYI8</accession>
<dbReference type="SUPFAM" id="SSF53335">
    <property type="entry name" value="S-adenosyl-L-methionine-dependent methyltransferases"/>
    <property type="match status" value="1"/>
</dbReference>
<gene>
    <name evidence="2" type="ORF">BTJ68_10582</name>
</gene>
<evidence type="ECO:0000259" key="1">
    <source>
        <dbReference type="Pfam" id="PF13847"/>
    </source>
</evidence>
<comment type="caution">
    <text evidence="2">The sequence shown here is derived from an EMBL/GenBank/DDBJ whole genome shotgun (WGS) entry which is preliminary data.</text>
</comment>
<evidence type="ECO:0000313" key="3">
    <source>
        <dbReference type="Proteomes" id="UP000194280"/>
    </source>
</evidence>
<dbReference type="VEuPathDB" id="FungiDB:BTJ68_10582"/>
<dbReference type="OrthoDB" id="8300214at2759"/>
<proteinExistence type="predicted"/>
<dbReference type="InParanoid" id="A0A1Z5SYI8"/>
<feature type="domain" description="Methyltransferase" evidence="1">
    <location>
        <begin position="52"/>
        <end position="185"/>
    </location>
</feature>
<dbReference type="InterPro" id="IPR029063">
    <property type="entry name" value="SAM-dependent_MTases_sf"/>
</dbReference>
<organism evidence="2 3">
    <name type="scientific">Hortaea werneckii EXF-2000</name>
    <dbReference type="NCBI Taxonomy" id="1157616"/>
    <lineage>
        <taxon>Eukaryota</taxon>
        <taxon>Fungi</taxon>
        <taxon>Dikarya</taxon>
        <taxon>Ascomycota</taxon>
        <taxon>Pezizomycotina</taxon>
        <taxon>Dothideomycetes</taxon>
        <taxon>Dothideomycetidae</taxon>
        <taxon>Mycosphaerellales</taxon>
        <taxon>Teratosphaeriaceae</taxon>
        <taxon>Hortaea</taxon>
    </lineage>
</organism>